<dbReference type="InterPro" id="IPR002347">
    <property type="entry name" value="SDR_fam"/>
</dbReference>
<dbReference type="Gene3D" id="3.40.50.720">
    <property type="entry name" value="NAD(P)-binding Rossmann-like Domain"/>
    <property type="match status" value="1"/>
</dbReference>
<dbReference type="PRINTS" id="PR00080">
    <property type="entry name" value="SDRFAMILY"/>
</dbReference>
<evidence type="ECO:0000313" key="3">
    <source>
        <dbReference type="EMBL" id="MDH6281648.1"/>
    </source>
</evidence>
<dbReference type="PANTHER" id="PTHR44147">
    <property type="entry name" value="DEHYDROGENASE/REDUCTASE SDR FAMILY MEMBER 1"/>
    <property type="match status" value="1"/>
</dbReference>
<evidence type="ECO:0000256" key="2">
    <source>
        <dbReference type="SAM" id="MobiDB-lite"/>
    </source>
</evidence>
<reference evidence="3 4" key="1">
    <citation type="submission" date="2023-04" db="EMBL/GenBank/DDBJ databases">
        <title>Forest soil microbial communities from Buena Vista Peninsula, Colon Province, Panama.</title>
        <authorList>
            <person name="Bouskill N."/>
        </authorList>
    </citation>
    <scope>NUCLEOTIDE SEQUENCE [LARGE SCALE GENOMIC DNA]</scope>
    <source>
        <strain evidence="3 4">CFH S0262</strain>
    </source>
</reference>
<evidence type="ECO:0000256" key="1">
    <source>
        <dbReference type="RuleBase" id="RU000363"/>
    </source>
</evidence>
<dbReference type="PRINTS" id="PR00081">
    <property type="entry name" value="GDHRDH"/>
</dbReference>
<evidence type="ECO:0000313" key="4">
    <source>
        <dbReference type="Proteomes" id="UP001160334"/>
    </source>
</evidence>
<proteinExistence type="inferred from homology"/>
<comment type="caution">
    <text evidence="3">The sequence shown here is derived from an EMBL/GenBank/DDBJ whole genome shotgun (WGS) entry which is preliminary data.</text>
</comment>
<dbReference type="SUPFAM" id="SSF51735">
    <property type="entry name" value="NAD(P)-binding Rossmann-fold domains"/>
    <property type="match status" value="1"/>
</dbReference>
<name>A0ABT6MBG8_9NOCA</name>
<dbReference type="EMBL" id="JARXVC010000006">
    <property type="protein sequence ID" value="MDH6281648.1"/>
    <property type="molecule type" value="Genomic_DNA"/>
</dbReference>
<dbReference type="PANTHER" id="PTHR44147:SF2">
    <property type="entry name" value="DEHYDROGENASE_REDUCTASE SDR FAMILY MEMBER 1"/>
    <property type="match status" value="1"/>
</dbReference>
<dbReference type="Proteomes" id="UP001160334">
    <property type="component" value="Unassembled WGS sequence"/>
</dbReference>
<protein>
    <submittedName>
        <fullName evidence="3">NAD(P)-dependent dehydrogenase (Short-subunit alcohol dehydrogenase family)</fullName>
    </submittedName>
</protein>
<comment type="similarity">
    <text evidence="1">Belongs to the short-chain dehydrogenases/reductases (SDR) family.</text>
</comment>
<accession>A0ABT6MBG8</accession>
<dbReference type="InterPro" id="IPR036291">
    <property type="entry name" value="NAD(P)-bd_dom_sf"/>
</dbReference>
<keyword evidence="4" id="KW-1185">Reference proteome</keyword>
<feature type="region of interest" description="Disordered" evidence="2">
    <location>
        <begin position="294"/>
        <end position="317"/>
    </location>
</feature>
<gene>
    <name evidence="3" type="ORF">M2280_002869</name>
</gene>
<sequence length="317" mass="33614">MTCTDPGTYGVLDETWTTFLVVARRRMECMVGLSSDRIVVVTGASRGAGKGIALALGETGAKVYVTGRTKTEGDAPLPGTVFATAEEITRRGGTGVPVVLDHSDDAQVEAFFERLREEHGRLDILVNNALTVPDELTKKGPFWEKSLSLLDVLDVGMRSSYVSSYYAAPLLAANGEGLVVNTSSFGGTCYMHGPAYGAGKAAVDKMAHDMAVDFRPFNVAVVSLWMGLLLTERTKAGFDANPGAYDGLAATAESAEFPGRVIDALAKDPELMKRSGQVLVGAEVAQELGVTDLEGKQPPSHRPFLGNPPVFSDAVID</sequence>
<dbReference type="Pfam" id="PF00106">
    <property type="entry name" value="adh_short"/>
    <property type="match status" value="1"/>
</dbReference>
<organism evidence="3 4">
    <name type="scientific">Prescottella agglutinans</name>
    <dbReference type="NCBI Taxonomy" id="1644129"/>
    <lineage>
        <taxon>Bacteria</taxon>
        <taxon>Bacillati</taxon>
        <taxon>Actinomycetota</taxon>
        <taxon>Actinomycetes</taxon>
        <taxon>Mycobacteriales</taxon>
        <taxon>Nocardiaceae</taxon>
        <taxon>Prescottella</taxon>
    </lineage>
</organism>